<feature type="chain" id="PRO_5015116554" evidence="1">
    <location>
        <begin position="29"/>
        <end position="112"/>
    </location>
</feature>
<comment type="caution">
    <text evidence="2">The sequence shown here is derived from an EMBL/GenBank/DDBJ whole genome shotgun (WGS) entry which is preliminary data.</text>
</comment>
<keyword evidence="1" id="KW-0732">Signal</keyword>
<name>A0A2P6TN65_CHLSO</name>
<keyword evidence="2" id="KW-0378">Hydrolase</keyword>
<gene>
    <name evidence="2" type="ORF">C2E21_5545</name>
</gene>
<evidence type="ECO:0000313" key="2">
    <source>
        <dbReference type="EMBL" id="PRW50776.1"/>
    </source>
</evidence>
<dbReference type="Gene3D" id="2.30.30.40">
    <property type="entry name" value="SH3 Domains"/>
    <property type="match status" value="1"/>
</dbReference>
<keyword evidence="3" id="KW-1185">Reference proteome</keyword>
<dbReference type="EMBL" id="LHPG02000010">
    <property type="protein sequence ID" value="PRW50776.1"/>
    <property type="molecule type" value="Genomic_DNA"/>
</dbReference>
<accession>A0A2P6TN65</accession>
<dbReference type="GO" id="GO:0016787">
    <property type="term" value="F:hydrolase activity"/>
    <property type="evidence" value="ECO:0007669"/>
    <property type="project" value="UniProtKB-KW"/>
</dbReference>
<organism evidence="2 3">
    <name type="scientific">Chlorella sorokiniana</name>
    <name type="common">Freshwater green alga</name>
    <dbReference type="NCBI Taxonomy" id="3076"/>
    <lineage>
        <taxon>Eukaryota</taxon>
        <taxon>Viridiplantae</taxon>
        <taxon>Chlorophyta</taxon>
        <taxon>core chlorophytes</taxon>
        <taxon>Trebouxiophyceae</taxon>
        <taxon>Chlorellales</taxon>
        <taxon>Chlorellaceae</taxon>
        <taxon>Chlorella clade</taxon>
        <taxon>Chlorella</taxon>
    </lineage>
</organism>
<protein>
    <submittedName>
        <fullName evidence="2">Bacteriophage peptidoglycan hydrolase family</fullName>
    </submittedName>
</protein>
<evidence type="ECO:0000313" key="3">
    <source>
        <dbReference type="Proteomes" id="UP000239899"/>
    </source>
</evidence>
<dbReference type="Proteomes" id="UP000239899">
    <property type="component" value="Unassembled WGS sequence"/>
</dbReference>
<feature type="signal peptide" evidence="1">
    <location>
        <begin position="1"/>
        <end position="28"/>
    </location>
</feature>
<reference evidence="2 3" key="1">
    <citation type="journal article" date="2018" name="Plant J.">
        <title>Genome sequences of Chlorella sorokiniana UTEX 1602 and Micractinium conductrix SAG 241.80: implications to maltose excretion by a green alga.</title>
        <authorList>
            <person name="Arriola M.B."/>
            <person name="Velmurugan N."/>
            <person name="Zhang Y."/>
            <person name="Plunkett M.H."/>
            <person name="Hondzo H."/>
            <person name="Barney B.M."/>
        </authorList>
    </citation>
    <scope>NUCLEOTIDE SEQUENCE [LARGE SCALE GENOMIC DNA]</scope>
    <source>
        <strain evidence="3">UTEX 1602</strain>
    </source>
</reference>
<dbReference type="AlphaFoldDB" id="A0A2P6TN65"/>
<sequence>MPRLCSAVAATALLLLLGLCTLLGPVASSRALLARPPDPPSTCDSCRRVTGNGVRVRVGPFTTDTALGEKFKGDKVTSTCTTFLGTCGHDWEEIEYQGRTAYMAAEFLEPCD</sequence>
<evidence type="ECO:0000256" key="1">
    <source>
        <dbReference type="SAM" id="SignalP"/>
    </source>
</evidence>
<proteinExistence type="predicted"/>